<keyword evidence="1" id="KW-0732">Signal</keyword>
<proteinExistence type="predicted"/>
<feature type="chain" id="PRO_5043728053" evidence="1">
    <location>
        <begin position="21"/>
        <end position="467"/>
    </location>
</feature>
<reference evidence="2" key="1">
    <citation type="submission" date="2023-03" db="EMBL/GenBank/DDBJ databases">
        <title>Edaphobacter sp.</title>
        <authorList>
            <person name="Huber K.J."/>
            <person name="Papendorf J."/>
            <person name="Pilke C."/>
            <person name="Bunk B."/>
            <person name="Sproeer C."/>
            <person name="Pester M."/>
        </authorList>
    </citation>
    <scope>NUCLEOTIDE SEQUENCE</scope>
    <source>
        <strain evidence="2">DSM 110680</strain>
    </source>
</reference>
<dbReference type="AlphaFoldDB" id="A0AAU7DF32"/>
<evidence type="ECO:0000256" key="1">
    <source>
        <dbReference type="SAM" id="SignalP"/>
    </source>
</evidence>
<sequence length="467" mass="52703">MKVVKVTYPLRLTISLLALALSITGVSQQPKAVFIPLDAAQPTLKGFSDTLPPELRSPPDAEAWSFWVKTQDSAIRQRLEKGEEDTLTNLLRWGVTFTDEYQIDREYLSKYGTSTLVNAFAEKRANDLVRALSSPGANEGMQQMRAYLVHRGYSFKTPEDRAKVKRHLLENLAHMRDEFAEFREKLKTADLSEESQLYAQRGISLDSNLWPDYALDRSLGELVKLGMIKPGSVRRIAIIGPGLDFANKEFGNDFYPPQSTQPFAVLDSLIRLGLTDARNFELYTLDISPSVNIHIARTQKNAADGKPYVVQLPWNSEVPFSQEYFTAFENWWQTLGDQIGTPAKPVLVPVKLAQNVHIRAVSIRPDIAKRITPVDMNAVFQHLDGTDADQKFDLIIGTNIFIYYGAFEQSLARANLSAMLKPGGFALSNDMLADKVPTRLLEVHRTNLEVRSDPQIIEHVYCYQREP</sequence>
<protein>
    <submittedName>
        <fullName evidence="2">Uncharacterized protein</fullName>
    </submittedName>
</protein>
<name>A0AAU7DF32_9BACT</name>
<dbReference type="InterPro" id="IPR029063">
    <property type="entry name" value="SAM-dependent_MTases_sf"/>
</dbReference>
<gene>
    <name evidence="2" type="ORF">P8935_17805</name>
</gene>
<dbReference type="SUPFAM" id="SSF53335">
    <property type="entry name" value="S-adenosyl-L-methionine-dependent methyltransferases"/>
    <property type="match status" value="1"/>
</dbReference>
<organism evidence="2">
    <name type="scientific">Telmatobacter sp. DSM 110680</name>
    <dbReference type="NCBI Taxonomy" id="3036704"/>
    <lineage>
        <taxon>Bacteria</taxon>
        <taxon>Pseudomonadati</taxon>
        <taxon>Acidobacteriota</taxon>
        <taxon>Terriglobia</taxon>
        <taxon>Terriglobales</taxon>
        <taxon>Acidobacteriaceae</taxon>
        <taxon>Telmatobacter</taxon>
    </lineage>
</organism>
<dbReference type="EMBL" id="CP121196">
    <property type="protein sequence ID" value="XBH16414.1"/>
    <property type="molecule type" value="Genomic_DNA"/>
</dbReference>
<feature type="signal peptide" evidence="1">
    <location>
        <begin position="1"/>
        <end position="20"/>
    </location>
</feature>
<dbReference type="RefSeq" id="WP_348261643.1">
    <property type="nucleotide sequence ID" value="NZ_CP121196.1"/>
</dbReference>
<accession>A0AAU7DF32</accession>
<evidence type="ECO:0000313" key="2">
    <source>
        <dbReference type="EMBL" id="XBH16414.1"/>
    </source>
</evidence>